<evidence type="ECO:0000256" key="1">
    <source>
        <dbReference type="ARBA" id="ARBA00000085"/>
    </source>
</evidence>
<dbReference type="SMART" id="SM00387">
    <property type="entry name" value="HATPase_c"/>
    <property type="match status" value="1"/>
</dbReference>
<dbReference type="PANTHER" id="PTHR43711">
    <property type="entry name" value="TWO-COMPONENT HISTIDINE KINASE"/>
    <property type="match status" value="1"/>
</dbReference>
<evidence type="ECO:0000256" key="11">
    <source>
        <dbReference type="ARBA" id="ARBA00022989"/>
    </source>
</evidence>
<dbReference type="GO" id="GO:0000155">
    <property type="term" value="F:phosphorelay sensor kinase activity"/>
    <property type="evidence" value="ECO:0007669"/>
    <property type="project" value="InterPro"/>
</dbReference>
<dbReference type="Gene3D" id="3.30.565.10">
    <property type="entry name" value="Histidine kinase-like ATPase, C-terminal domain"/>
    <property type="match status" value="1"/>
</dbReference>
<dbReference type="InterPro" id="IPR003660">
    <property type="entry name" value="HAMP_dom"/>
</dbReference>
<dbReference type="Gene3D" id="1.10.287.130">
    <property type="match status" value="1"/>
</dbReference>
<dbReference type="GO" id="GO:0005886">
    <property type="term" value="C:plasma membrane"/>
    <property type="evidence" value="ECO:0007669"/>
    <property type="project" value="UniProtKB-SubCell"/>
</dbReference>
<feature type="transmembrane region" description="Helical" evidence="16">
    <location>
        <begin position="228"/>
        <end position="251"/>
    </location>
</feature>
<protein>
    <recommendedName>
        <fullName evidence="14">Sensor histidine kinase MtrB</fullName>
        <ecNumber evidence="3">2.7.13.3</ecNumber>
    </recommendedName>
</protein>
<evidence type="ECO:0000256" key="10">
    <source>
        <dbReference type="ARBA" id="ARBA00022840"/>
    </source>
</evidence>
<evidence type="ECO:0000259" key="18">
    <source>
        <dbReference type="PROSITE" id="PS50885"/>
    </source>
</evidence>
<reference evidence="19" key="1">
    <citation type="journal article" date="2014" name="Int. J. Syst. Evol. Microbiol.">
        <title>Complete genome sequence of Corynebacterium casei LMG S-19264T (=DSM 44701T), isolated from a smear-ripened cheese.</title>
        <authorList>
            <consortium name="US DOE Joint Genome Institute (JGI-PGF)"/>
            <person name="Walter F."/>
            <person name="Albersmeier A."/>
            <person name="Kalinowski J."/>
            <person name="Ruckert C."/>
        </authorList>
    </citation>
    <scope>NUCLEOTIDE SEQUENCE</scope>
    <source>
        <strain evidence="19">NBRC 112290</strain>
    </source>
</reference>
<dbReference type="Pfam" id="PF00512">
    <property type="entry name" value="HisKA"/>
    <property type="match status" value="1"/>
</dbReference>
<name>A0AA37XD19_9MICO</name>
<evidence type="ECO:0000256" key="12">
    <source>
        <dbReference type="ARBA" id="ARBA00023012"/>
    </source>
</evidence>
<feature type="domain" description="HAMP" evidence="18">
    <location>
        <begin position="253"/>
        <end position="305"/>
    </location>
</feature>
<evidence type="ECO:0000256" key="7">
    <source>
        <dbReference type="ARBA" id="ARBA00022692"/>
    </source>
</evidence>
<dbReference type="PROSITE" id="PS50109">
    <property type="entry name" value="HIS_KIN"/>
    <property type="match status" value="1"/>
</dbReference>
<keyword evidence="13 16" id="KW-0472">Membrane</keyword>
<dbReference type="EMBL" id="BSUM01000001">
    <property type="protein sequence ID" value="GMA30645.1"/>
    <property type="molecule type" value="Genomic_DNA"/>
</dbReference>
<evidence type="ECO:0000256" key="13">
    <source>
        <dbReference type="ARBA" id="ARBA00023136"/>
    </source>
</evidence>
<dbReference type="InterPro" id="IPR005467">
    <property type="entry name" value="His_kinase_dom"/>
</dbReference>
<dbReference type="InterPro" id="IPR004358">
    <property type="entry name" value="Sig_transdc_His_kin-like_C"/>
</dbReference>
<dbReference type="InterPro" id="IPR036890">
    <property type="entry name" value="HATPase_C_sf"/>
</dbReference>
<gene>
    <name evidence="19" type="ORF">GCM10025875_06370</name>
</gene>
<evidence type="ECO:0000256" key="6">
    <source>
        <dbReference type="ARBA" id="ARBA00022679"/>
    </source>
</evidence>
<dbReference type="Pfam" id="PF02518">
    <property type="entry name" value="HATPase_c"/>
    <property type="match status" value="1"/>
</dbReference>
<dbReference type="InterPro" id="IPR003661">
    <property type="entry name" value="HisK_dim/P_dom"/>
</dbReference>
<dbReference type="EC" id="2.7.13.3" evidence="3"/>
<dbReference type="SUPFAM" id="SSF158472">
    <property type="entry name" value="HAMP domain-like"/>
    <property type="match status" value="1"/>
</dbReference>
<dbReference type="FunFam" id="3.30.565.10:FF:000013">
    <property type="entry name" value="Two-component sensor histidine kinase"/>
    <property type="match status" value="1"/>
</dbReference>
<keyword evidence="12" id="KW-0902">Two-component regulatory system</keyword>
<keyword evidence="8" id="KW-0547">Nucleotide-binding</keyword>
<dbReference type="RefSeq" id="WP_284249321.1">
    <property type="nucleotide sequence ID" value="NZ_BSUM01000001.1"/>
</dbReference>
<dbReference type="NCBIfam" id="NF040691">
    <property type="entry name" value="MtrAB_MtrB"/>
    <property type="match status" value="1"/>
</dbReference>
<evidence type="ECO:0000313" key="20">
    <source>
        <dbReference type="Proteomes" id="UP001157161"/>
    </source>
</evidence>
<dbReference type="Pfam" id="PF00672">
    <property type="entry name" value="HAMP"/>
    <property type="match status" value="1"/>
</dbReference>
<dbReference type="InterPro" id="IPR003594">
    <property type="entry name" value="HATPase_dom"/>
</dbReference>
<feature type="region of interest" description="Disordered" evidence="15">
    <location>
        <begin position="542"/>
        <end position="573"/>
    </location>
</feature>
<feature type="region of interest" description="Disordered" evidence="15">
    <location>
        <begin position="1"/>
        <end position="28"/>
    </location>
</feature>
<reference evidence="19" key="2">
    <citation type="submission" date="2023-02" db="EMBL/GenBank/DDBJ databases">
        <authorList>
            <person name="Sun Q."/>
            <person name="Mori K."/>
        </authorList>
    </citation>
    <scope>NUCLEOTIDE SEQUENCE</scope>
    <source>
        <strain evidence="19">NBRC 112290</strain>
    </source>
</reference>
<feature type="transmembrane region" description="Helical" evidence="16">
    <location>
        <begin position="55"/>
        <end position="78"/>
    </location>
</feature>
<dbReference type="InterPro" id="IPR047669">
    <property type="entry name" value="MtrAB_MtrB"/>
</dbReference>
<dbReference type="InterPro" id="IPR050736">
    <property type="entry name" value="Sensor_HK_Regulatory"/>
</dbReference>
<evidence type="ECO:0000256" key="9">
    <source>
        <dbReference type="ARBA" id="ARBA00022777"/>
    </source>
</evidence>
<proteinExistence type="predicted"/>
<keyword evidence="4" id="KW-1003">Cell membrane</keyword>
<dbReference type="PANTHER" id="PTHR43711:SF1">
    <property type="entry name" value="HISTIDINE KINASE 1"/>
    <property type="match status" value="1"/>
</dbReference>
<keyword evidence="11 16" id="KW-1133">Transmembrane helix</keyword>
<comment type="caution">
    <text evidence="19">The sequence shown here is derived from an EMBL/GenBank/DDBJ whole genome shotgun (WGS) entry which is preliminary data.</text>
</comment>
<dbReference type="CDD" id="cd00082">
    <property type="entry name" value="HisKA"/>
    <property type="match status" value="1"/>
</dbReference>
<dbReference type="PROSITE" id="PS50885">
    <property type="entry name" value="HAMP"/>
    <property type="match status" value="1"/>
</dbReference>
<dbReference type="FunFam" id="1.10.287.130:FF:000010">
    <property type="entry name" value="Two-component sensor histidine kinase"/>
    <property type="match status" value="1"/>
</dbReference>
<keyword evidence="5" id="KW-0597">Phosphoprotein</keyword>
<evidence type="ECO:0000256" key="4">
    <source>
        <dbReference type="ARBA" id="ARBA00022475"/>
    </source>
</evidence>
<comment type="catalytic activity">
    <reaction evidence="1">
        <text>ATP + protein L-histidine = ADP + protein N-phospho-L-histidine.</text>
        <dbReference type="EC" id="2.7.13.3"/>
    </reaction>
</comment>
<accession>A0AA37XD19</accession>
<evidence type="ECO:0000256" key="2">
    <source>
        <dbReference type="ARBA" id="ARBA00004651"/>
    </source>
</evidence>
<keyword evidence="10" id="KW-0067">ATP-binding</keyword>
<dbReference type="SMART" id="SM00304">
    <property type="entry name" value="HAMP"/>
    <property type="match status" value="1"/>
</dbReference>
<dbReference type="Proteomes" id="UP001157161">
    <property type="component" value="Unassembled WGS sequence"/>
</dbReference>
<sequence length="586" mass="63179">MTSPGQARTAASEVASTPASTARPPGPVARTRRWWRRSAVRRRSLRLRAAWGRSLRLRVLAVTTVVGILALVLISAYLSERVRDTLYEQRVQEALSDAATRTGLVQQQFDASTASTPAQVQTVVNDIVRRTQSSGSGAVGTMLRRSPGDTGSTSLLPFTFGTAVELSGQLRASVGETGTQHWQAVELDLADGAAPGIVVGSVVSPPVVGPYELYFVYSLQNEENTVVLIQQTLALAALALLGLLAAMALYLTRQVLGPVQLAARSAERLAAGHLDERMTTRGRDELALLGRSFNEMADSLQEQFERLAGLSALQQQFVSDVSHELRTPLTTIRMASEMLYDARRDFDPVTRRSAELLHTQVDRFEALLADLLEISRFDAGAAILDVEHLDVRTVVRRAVDLAAPLAERSGTSLAVEMPPEACRADIDPRRVERVLRNLLANAIEHAEGRGIEVVVVADPRAVSISVIDHGVGMTARQTEQVFDRFWRADPSRARTLGGTGLGLAISLEDARLHAGDLEAWGSPGVGATFRLTLPRRAGVTITHSPGPLARTEAEPEAPNELLGPSPASVPGLDGVLAAERTIEEVR</sequence>
<evidence type="ECO:0000256" key="16">
    <source>
        <dbReference type="SAM" id="Phobius"/>
    </source>
</evidence>
<evidence type="ECO:0000256" key="14">
    <source>
        <dbReference type="ARBA" id="ARBA00035305"/>
    </source>
</evidence>
<evidence type="ECO:0000256" key="8">
    <source>
        <dbReference type="ARBA" id="ARBA00022741"/>
    </source>
</evidence>
<evidence type="ECO:0000256" key="3">
    <source>
        <dbReference type="ARBA" id="ARBA00012438"/>
    </source>
</evidence>
<evidence type="ECO:0000313" key="19">
    <source>
        <dbReference type="EMBL" id="GMA30645.1"/>
    </source>
</evidence>
<evidence type="ECO:0000256" key="15">
    <source>
        <dbReference type="SAM" id="MobiDB-lite"/>
    </source>
</evidence>
<organism evidence="19 20">
    <name type="scientific">Litorihabitans aurantiacus</name>
    <dbReference type="NCBI Taxonomy" id="1930061"/>
    <lineage>
        <taxon>Bacteria</taxon>
        <taxon>Bacillati</taxon>
        <taxon>Actinomycetota</taxon>
        <taxon>Actinomycetes</taxon>
        <taxon>Micrococcales</taxon>
        <taxon>Beutenbergiaceae</taxon>
        <taxon>Litorihabitans</taxon>
    </lineage>
</organism>
<dbReference type="Gene3D" id="6.10.340.10">
    <property type="match status" value="1"/>
</dbReference>
<evidence type="ECO:0000259" key="17">
    <source>
        <dbReference type="PROSITE" id="PS50109"/>
    </source>
</evidence>
<keyword evidence="7 16" id="KW-0812">Transmembrane</keyword>
<keyword evidence="9 19" id="KW-0418">Kinase</keyword>
<keyword evidence="6" id="KW-0808">Transferase</keyword>
<feature type="domain" description="Histidine kinase" evidence="17">
    <location>
        <begin position="320"/>
        <end position="537"/>
    </location>
</feature>
<comment type="subcellular location">
    <subcellularLocation>
        <location evidence="2">Cell membrane</location>
        <topology evidence="2">Multi-pass membrane protein</topology>
    </subcellularLocation>
</comment>
<dbReference type="AlphaFoldDB" id="A0AA37XD19"/>
<dbReference type="SUPFAM" id="SSF55874">
    <property type="entry name" value="ATPase domain of HSP90 chaperone/DNA topoisomerase II/histidine kinase"/>
    <property type="match status" value="1"/>
</dbReference>
<dbReference type="CDD" id="cd06225">
    <property type="entry name" value="HAMP"/>
    <property type="match status" value="1"/>
</dbReference>
<dbReference type="InterPro" id="IPR036097">
    <property type="entry name" value="HisK_dim/P_sf"/>
</dbReference>
<dbReference type="SMART" id="SM00388">
    <property type="entry name" value="HisKA"/>
    <property type="match status" value="1"/>
</dbReference>
<dbReference type="GO" id="GO:0005524">
    <property type="term" value="F:ATP binding"/>
    <property type="evidence" value="ECO:0007669"/>
    <property type="project" value="UniProtKB-KW"/>
</dbReference>
<dbReference type="SUPFAM" id="SSF47384">
    <property type="entry name" value="Homodimeric domain of signal transducing histidine kinase"/>
    <property type="match status" value="1"/>
</dbReference>
<keyword evidence="20" id="KW-1185">Reference proteome</keyword>
<dbReference type="PRINTS" id="PR00344">
    <property type="entry name" value="BCTRLSENSOR"/>
</dbReference>
<evidence type="ECO:0000256" key="5">
    <source>
        <dbReference type="ARBA" id="ARBA00022553"/>
    </source>
</evidence>